<dbReference type="InterPro" id="IPR001054">
    <property type="entry name" value="A/G_cyclase"/>
</dbReference>
<evidence type="ECO:0000259" key="3">
    <source>
        <dbReference type="PROSITE" id="PS50125"/>
    </source>
</evidence>
<feature type="transmembrane region" description="Helical" evidence="2">
    <location>
        <begin position="251"/>
        <end position="270"/>
    </location>
</feature>
<keyword evidence="2" id="KW-0812">Transmembrane</keyword>
<organism evidence="4 5">
    <name type="scientific">Albimonas pacifica</name>
    <dbReference type="NCBI Taxonomy" id="1114924"/>
    <lineage>
        <taxon>Bacteria</taxon>
        <taxon>Pseudomonadati</taxon>
        <taxon>Pseudomonadota</taxon>
        <taxon>Alphaproteobacteria</taxon>
        <taxon>Rhodobacterales</taxon>
        <taxon>Paracoccaceae</taxon>
        <taxon>Albimonas</taxon>
    </lineage>
</organism>
<dbReference type="OrthoDB" id="341967at2"/>
<reference evidence="5" key="1">
    <citation type="submission" date="2016-10" db="EMBL/GenBank/DDBJ databases">
        <authorList>
            <person name="Varghese N."/>
            <person name="Submissions S."/>
        </authorList>
    </citation>
    <scope>NUCLEOTIDE SEQUENCE [LARGE SCALE GENOMIC DNA]</scope>
    <source>
        <strain evidence="5">CGMCC 1.11030</strain>
    </source>
</reference>
<keyword evidence="2" id="KW-1133">Transmembrane helix</keyword>
<gene>
    <name evidence="4" type="ORF">SAMN05216258_10865</name>
</gene>
<dbReference type="EMBL" id="FOQH01000008">
    <property type="protein sequence ID" value="SFI61292.1"/>
    <property type="molecule type" value="Genomic_DNA"/>
</dbReference>
<dbReference type="RefSeq" id="WP_092861675.1">
    <property type="nucleotide sequence ID" value="NZ_FOQH01000008.1"/>
</dbReference>
<dbReference type="PANTHER" id="PTHR43081:SF1">
    <property type="entry name" value="ADENYLATE CYCLASE, TERMINAL-DIFFERENTIATION SPECIFIC"/>
    <property type="match status" value="1"/>
</dbReference>
<feature type="compositionally biased region" description="Pro residues" evidence="1">
    <location>
        <begin position="9"/>
        <end position="30"/>
    </location>
</feature>
<feature type="transmembrane region" description="Helical" evidence="2">
    <location>
        <begin position="108"/>
        <end position="127"/>
    </location>
</feature>
<protein>
    <submittedName>
        <fullName evidence="4">Adenylate cyclase</fullName>
    </submittedName>
</protein>
<feature type="region of interest" description="Disordered" evidence="1">
    <location>
        <begin position="1"/>
        <end position="36"/>
    </location>
</feature>
<dbReference type="SUPFAM" id="SSF55073">
    <property type="entry name" value="Nucleotide cyclase"/>
    <property type="match status" value="1"/>
</dbReference>
<evidence type="ECO:0000256" key="1">
    <source>
        <dbReference type="SAM" id="MobiDB-lite"/>
    </source>
</evidence>
<keyword evidence="2" id="KW-0472">Membrane</keyword>
<evidence type="ECO:0000313" key="4">
    <source>
        <dbReference type="EMBL" id="SFI61292.1"/>
    </source>
</evidence>
<dbReference type="GO" id="GO:0004016">
    <property type="term" value="F:adenylate cyclase activity"/>
    <property type="evidence" value="ECO:0007669"/>
    <property type="project" value="UniProtKB-ARBA"/>
</dbReference>
<dbReference type="GO" id="GO:0035556">
    <property type="term" value="P:intracellular signal transduction"/>
    <property type="evidence" value="ECO:0007669"/>
    <property type="project" value="InterPro"/>
</dbReference>
<accession>A0A1I3JLZ6</accession>
<dbReference type="PROSITE" id="PS50125">
    <property type="entry name" value="GUANYLATE_CYCLASE_2"/>
    <property type="match status" value="1"/>
</dbReference>
<dbReference type="PANTHER" id="PTHR43081">
    <property type="entry name" value="ADENYLATE CYCLASE, TERMINAL-DIFFERENTIATION SPECIFIC-RELATED"/>
    <property type="match status" value="1"/>
</dbReference>
<dbReference type="GO" id="GO:0009190">
    <property type="term" value="P:cyclic nucleotide biosynthetic process"/>
    <property type="evidence" value="ECO:0007669"/>
    <property type="project" value="InterPro"/>
</dbReference>
<feature type="transmembrane region" description="Helical" evidence="2">
    <location>
        <begin position="168"/>
        <end position="188"/>
    </location>
</feature>
<dbReference type="InterPro" id="IPR029787">
    <property type="entry name" value="Nucleotide_cyclase"/>
</dbReference>
<evidence type="ECO:0000256" key="2">
    <source>
        <dbReference type="SAM" id="Phobius"/>
    </source>
</evidence>
<keyword evidence="5" id="KW-1185">Reference proteome</keyword>
<feature type="transmembrane region" description="Helical" evidence="2">
    <location>
        <begin position="193"/>
        <end position="213"/>
    </location>
</feature>
<name>A0A1I3JLZ6_9RHOB</name>
<dbReference type="CDD" id="cd07302">
    <property type="entry name" value="CHD"/>
    <property type="match status" value="1"/>
</dbReference>
<evidence type="ECO:0000313" key="5">
    <source>
        <dbReference type="Proteomes" id="UP000199377"/>
    </source>
</evidence>
<feature type="domain" description="Guanylate cyclase" evidence="3">
    <location>
        <begin position="317"/>
        <end position="449"/>
    </location>
</feature>
<sequence length="503" mass="52760">MTPVEIPRLAPPEPAPPGPVPLARVPPGPVEPGTIPATRGALARRLAPLGEALRGLARSEAAPAGPVAARALAREEVAGLGYMLAARLAALGVMAAWVLTTLPIERSGLYFAVIAAFAALGFPPWLLARRAGAVGVAAAPFLMLDAGLLAYVLIFPDSYATEGWTPQLNLRLPSVLYVAVFLVSVSLAHSPRLVLLTGLAAIGAWTAGVLRVAEMPGSVVTTSVSALQSGASPAQMVADFLAPGAVSLTALYNQVMALGLLTLILALSVWRSRRLVRRSVGAETQRLALARYFSPELIGELEKDPGALDRPARGPAAVLFADMVGFTTICERMAPEALVAFLGEFHARLARAAFEHDGTVDKYLGDAIMVHFGTPRARPDDAARALACAGAMLREIDRWNAARAARGEAPVEIGVGLHHGEVLAGNIGDARRVEYTVLGDVVNVASRLERLCRDLDARLVVSDACVEAARAAGAEPQALVPGLVPEASRQVRGRSEPVAIWRA</sequence>
<dbReference type="AlphaFoldDB" id="A0A1I3JLZ6"/>
<dbReference type="Proteomes" id="UP000199377">
    <property type="component" value="Unassembled WGS sequence"/>
</dbReference>
<proteinExistence type="predicted"/>
<dbReference type="STRING" id="1114924.SAMN05216258_10865"/>
<feature type="transmembrane region" description="Helical" evidence="2">
    <location>
        <begin position="134"/>
        <end position="156"/>
    </location>
</feature>
<dbReference type="SMART" id="SM00044">
    <property type="entry name" value="CYCc"/>
    <property type="match status" value="1"/>
</dbReference>
<feature type="transmembrane region" description="Helical" evidence="2">
    <location>
        <begin position="80"/>
        <end position="102"/>
    </location>
</feature>
<dbReference type="Gene3D" id="3.30.70.1230">
    <property type="entry name" value="Nucleotide cyclase"/>
    <property type="match status" value="1"/>
</dbReference>
<dbReference type="InterPro" id="IPR050697">
    <property type="entry name" value="Adenylyl/Guanylyl_Cyclase_3/4"/>
</dbReference>
<dbReference type="Pfam" id="PF00211">
    <property type="entry name" value="Guanylate_cyc"/>
    <property type="match status" value="1"/>
</dbReference>